<keyword evidence="6 7" id="KW-0472">Membrane</keyword>
<organism evidence="9 10">
    <name type="scientific">Georgenia yuyongxinii</name>
    <dbReference type="NCBI Taxonomy" id="2589797"/>
    <lineage>
        <taxon>Bacteria</taxon>
        <taxon>Bacillati</taxon>
        <taxon>Actinomycetota</taxon>
        <taxon>Actinomycetes</taxon>
        <taxon>Micrococcales</taxon>
        <taxon>Bogoriellaceae</taxon>
        <taxon>Georgenia</taxon>
    </lineage>
</organism>
<feature type="transmembrane region" description="Helical" evidence="7">
    <location>
        <begin position="178"/>
        <end position="203"/>
    </location>
</feature>
<dbReference type="GO" id="GO:0005886">
    <property type="term" value="C:plasma membrane"/>
    <property type="evidence" value="ECO:0007669"/>
    <property type="project" value="UniProtKB-SubCell"/>
</dbReference>
<reference evidence="9 10" key="1">
    <citation type="submission" date="2019-07" db="EMBL/GenBank/DDBJ databases">
        <title>Georgenia wutianyii sp. nov. and Georgenia *** sp. nov. isolated from plateau pika (Ochotona curzoniae) in the Qinghai-Tibet plateau of China.</title>
        <authorList>
            <person name="Tian Z."/>
        </authorList>
    </citation>
    <scope>NUCLEOTIDE SEQUENCE [LARGE SCALE GENOMIC DNA]</scope>
    <source>
        <strain evidence="9 10">Z446</strain>
    </source>
</reference>
<evidence type="ECO:0000256" key="7">
    <source>
        <dbReference type="RuleBase" id="RU363032"/>
    </source>
</evidence>
<evidence type="ECO:0000313" key="9">
    <source>
        <dbReference type="EMBL" id="TRW46276.1"/>
    </source>
</evidence>
<dbReference type="PANTHER" id="PTHR43744:SF12">
    <property type="entry name" value="ABC TRANSPORTER PERMEASE PROTEIN MG189-RELATED"/>
    <property type="match status" value="1"/>
</dbReference>
<comment type="subcellular location">
    <subcellularLocation>
        <location evidence="1 7">Cell membrane</location>
        <topology evidence="1 7">Multi-pass membrane protein</topology>
    </subcellularLocation>
</comment>
<evidence type="ECO:0000256" key="2">
    <source>
        <dbReference type="ARBA" id="ARBA00022448"/>
    </source>
</evidence>
<dbReference type="Gene3D" id="1.10.3720.10">
    <property type="entry name" value="MetI-like"/>
    <property type="match status" value="1"/>
</dbReference>
<dbReference type="InterPro" id="IPR035906">
    <property type="entry name" value="MetI-like_sf"/>
</dbReference>
<comment type="similarity">
    <text evidence="7">Belongs to the binding-protein-dependent transport system permease family.</text>
</comment>
<name>A0A552WU85_9MICO</name>
<gene>
    <name evidence="9" type="ORF">FJ693_05930</name>
</gene>
<dbReference type="InterPro" id="IPR000515">
    <property type="entry name" value="MetI-like"/>
</dbReference>
<dbReference type="AlphaFoldDB" id="A0A552WU85"/>
<comment type="caution">
    <text evidence="9">The sequence shown here is derived from an EMBL/GenBank/DDBJ whole genome shotgun (WGS) entry which is preliminary data.</text>
</comment>
<evidence type="ECO:0000256" key="1">
    <source>
        <dbReference type="ARBA" id="ARBA00004651"/>
    </source>
</evidence>
<evidence type="ECO:0000256" key="6">
    <source>
        <dbReference type="ARBA" id="ARBA00023136"/>
    </source>
</evidence>
<dbReference type="SUPFAM" id="SSF161098">
    <property type="entry name" value="MetI-like"/>
    <property type="match status" value="1"/>
</dbReference>
<feature type="transmembrane region" description="Helical" evidence="7">
    <location>
        <begin position="135"/>
        <end position="157"/>
    </location>
</feature>
<feature type="transmembrane region" description="Helical" evidence="7">
    <location>
        <begin position="65"/>
        <end position="91"/>
    </location>
</feature>
<dbReference type="PROSITE" id="PS50928">
    <property type="entry name" value="ABC_TM1"/>
    <property type="match status" value="1"/>
</dbReference>
<feature type="transmembrane region" description="Helical" evidence="7">
    <location>
        <begin position="232"/>
        <end position="257"/>
    </location>
</feature>
<protein>
    <submittedName>
        <fullName evidence="9">Carbohydrate ABC transporter permease</fullName>
    </submittedName>
</protein>
<dbReference type="Pfam" id="PF00528">
    <property type="entry name" value="BPD_transp_1"/>
    <property type="match status" value="1"/>
</dbReference>
<feature type="domain" description="ABC transmembrane type-1" evidence="8">
    <location>
        <begin position="66"/>
        <end position="257"/>
    </location>
</feature>
<sequence length="272" mass="29661">MRVSGAERTGNYLILAVFGVIALTPIVTILQTALSPETPQDATTGGPIHLENFARAWEQGRFGEYMLNSVVVAVIVVTLATVCSIMTGYALGAFEFRGSQAVFYLFLLGLMVPTEAIVVPLFFDFQAVGLTNTVWAIALPQVAQSVAFGTFWMRAYFRGANRSIIEAARLDGAGHHRVLWQVLVPVARPAVVTLVLLTFMWTWNEFLIPLVMSPNAQLRTAPLGLALFQGQYVQGTTLLAAGAVLVALPVVVLYLFLQRQFIQGMLEGAVRE</sequence>
<dbReference type="Proteomes" id="UP000318693">
    <property type="component" value="Unassembled WGS sequence"/>
</dbReference>
<evidence type="ECO:0000313" key="10">
    <source>
        <dbReference type="Proteomes" id="UP000318693"/>
    </source>
</evidence>
<keyword evidence="5 7" id="KW-1133">Transmembrane helix</keyword>
<keyword evidence="4 7" id="KW-0812">Transmembrane</keyword>
<dbReference type="RefSeq" id="WP_143417605.1">
    <property type="nucleotide sequence ID" value="NZ_VJXR01000011.1"/>
</dbReference>
<dbReference type="EMBL" id="VJXR01000011">
    <property type="protein sequence ID" value="TRW46276.1"/>
    <property type="molecule type" value="Genomic_DNA"/>
</dbReference>
<dbReference type="GO" id="GO:0055085">
    <property type="term" value="P:transmembrane transport"/>
    <property type="evidence" value="ECO:0007669"/>
    <property type="project" value="InterPro"/>
</dbReference>
<accession>A0A552WU85</accession>
<evidence type="ECO:0000256" key="3">
    <source>
        <dbReference type="ARBA" id="ARBA00022475"/>
    </source>
</evidence>
<keyword evidence="3" id="KW-1003">Cell membrane</keyword>
<keyword evidence="10" id="KW-1185">Reference proteome</keyword>
<feature type="transmembrane region" description="Helical" evidence="7">
    <location>
        <begin position="12"/>
        <end position="34"/>
    </location>
</feature>
<dbReference type="PANTHER" id="PTHR43744">
    <property type="entry name" value="ABC TRANSPORTER PERMEASE PROTEIN MG189-RELATED-RELATED"/>
    <property type="match status" value="1"/>
</dbReference>
<evidence type="ECO:0000256" key="4">
    <source>
        <dbReference type="ARBA" id="ARBA00022692"/>
    </source>
</evidence>
<feature type="transmembrane region" description="Helical" evidence="7">
    <location>
        <begin position="103"/>
        <end position="123"/>
    </location>
</feature>
<keyword evidence="2 7" id="KW-0813">Transport</keyword>
<proteinExistence type="inferred from homology"/>
<dbReference type="CDD" id="cd06261">
    <property type="entry name" value="TM_PBP2"/>
    <property type="match status" value="1"/>
</dbReference>
<evidence type="ECO:0000259" key="8">
    <source>
        <dbReference type="PROSITE" id="PS50928"/>
    </source>
</evidence>
<evidence type="ECO:0000256" key="5">
    <source>
        <dbReference type="ARBA" id="ARBA00022989"/>
    </source>
</evidence>